<evidence type="ECO:0000256" key="6">
    <source>
        <dbReference type="ARBA" id="ARBA00012102"/>
    </source>
</evidence>
<evidence type="ECO:0000256" key="14">
    <source>
        <dbReference type="ARBA" id="ARBA00038036"/>
    </source>
</evidence>
<evidence type="ECO:0000256" key="1">
    <source>
        <dbReference type="ARBA" id="ARBA00001206"/>
    </source>
</evidence>
<evidence type="ECO:0000313" key="18">
    <source>
        <dbReference type="Proteomes" id="UP000070250"/>
    </source>
</evidence>
<dbReference type="GO" id="GO:0004594">
    <property type="term" value="F:pantothenate kinase activity"/>
    <property type="evidence" value="ECO:0007669"/>
    <property type="project" value="UniProtKB-UniRule"/>
</dbReference>
<comment type="catalytic activity">
    <reaction evidence="1 16">
        <text>(R)-pantothenate + ATP = (R)-4'-phosphopantothenate + ADP + H(+)</text>
        <dbReference type="Rhea" id="RHEA:16373"/>
        <dbReference type="ChEBI" id="CHEBI:10986"/>
        <dbReference type="ChEBI" id="CHEBI:15378"/>
        <dbReference type="ChEBI" id="CHEBI:29032"/>
        <dbReference type="ChEBI" id="CHEBI:30616"/>
        <dbReference type="ChEBI" id="CHEBI:456216"/>
        <dbReference type="EC" id="2.7.1.33"/>
    </reaction>
</comment>
<dbReference type="UniPathway" id="UPA00241">
    <property type="reaction ID" value="UER00352"/>
</dbReference>
<evidence type="ECO:0000313" key="17">
    <source>
        <dbReference type="EMBL" id="AMN46156.1"/>
    </source>
</evidence>
<keyword evidence="13 16" id="KW-0173">Coenzyme A biosynthesis</keyword>
<feature type="binding site" evidence="16">
    <location>
        <begin position="6"/>
        <end position="13"/>
    </location>
    <ligand>
        <name>ATP</name>
        <dbReference type="ChEBI" id="CHEBI:30616"/>
    </ligand>
</feature>
<keyword evidence="7 16" id="KW-0963">Cytoplasm</keyword>
<dbReference type="CDD" id="cd24015">
    <property type="entry name" value="ASKHA_NBD_PanK-III"/>
    <property type="match status" value="1"/>
</dbReference>
<keyword evidence="16" id="KW-0479">Metal-binding</keyword>
<name>A0A127F6S6_STEDE</name>
<dbReference type="Proteomes" id="UP000070250">
    <property type="component" value="Chromosome"/>
</dbReference>
<keyword evidence="18" id="KW-1185">Reference proteome</keyword>
<accession>A0A127F6S6</accession>
<feature type="active site" description="Proton acceptor" evidence="16">
    <location>
        <position position="103"/>
    </location>
</feature>
<comment type="cofactor">
    <cofactor evidence="16">
        <name>NH4(+)</name>
        <dbReference type="ChEBI" id="CHEBI:28938"/>
    </cofactor>
    <cofactor evidence="16">
        <name>K(+)</name>
        <dbReference type="ChEBI" id="CHEBI:29103"/>
    </cofactor>
    <text evidence="16">A monovalent cation. Ammonium or potassium.</text>
</comment>
<evidence type="ECO:0000256" key="11">
    <source>
        <dbReference type="ARBA" id="ARBA00022840"/>
    </source>
</evidence>
<comment type="cofactor">
    <cofactor evidence="2">
        <name>K(+)</name>
        <dbReference type="ChEBI" id="CHEBI:29103"/>
    </cofactor>
</comment>
<dbReference type="RefSeq" id="WP_066918673.1">
    <property type="nucleotide sequence ID" value="NZ_CP011971.1"/>
</dbReference>
<evidence type="ECO:0000256" key="5">
    <source>
        <dbReference type="ARBA" id="ARBA00011738"/>
    </source>
</evidence>
<dbReference type="KEGG" id="sdf:ACG33_03345"/>
<dbReference type="Pfam" id="PF03309">
    <property type="entry name" value="Pan_kinase"/>
    <property type="match status" value="1"/>
</dbReference>
<protein>
    <recommendedName>
        <fullName evidence="15 16">Type III pantothenate kinase</fullName>
        <ecNumber evidence="6 16">2.7.1.33</ecNumber>
    </recommendedName>
    <alternativeName>
        <fullName evidence="16">PanK-III</fullName>
    </alternativeName>
    <alternativeName>
        <fullName evidence="16">Pantothenic acid kinase</fullName>
    </alternativeName>
</protein>
<dbReference type="PANTHER" id="PTHR34265">
    <property type="entry name" value="TYPE III PANTOTHENATE KINASE"/>
    <property type="match status" value="1"/>
</dbReference>
<evidence type="ECO:0000256" key="15">
    <source>
        <dbReference type="ARBA" id="ARBA00040883"/>
    </source>
</evidence>
<keyword evidence="8 16" id="KW-0808">Transferase</keyword>
<dbReference type="GO" id="GO:0046872">
    <property type="term" value="F:metal ion binding"/>
    <property type="evidence" value="ECO:0007669"/>
    <property type="project" value="UniProtKB-KW"/>
</dbReference>
<evidence type="ECO:0000256" key="10">
    <source>
        <dbReference type="ARBA" id="ARBA00022777"/>
    </source>
</evidence>
<dbReference type="Gene3D" id="3.30.420.40">
    <property type="match status" value="2"/>
</dbReference>
<comment type="similarity">
    <text evidence="14 16">Belongs to the type III pantothenate kinase family.</text>
</comment>
<dbReference type="NCBIfam" id="TIGR00671">
    <property type="entry name" value="baf"/>
    <property type="match status" value="1"/>
</dbReference>
<feature type="binding site" evidence="16">
    <location>
        <position position="123"/>
    </location>
    <ligand>
        <name>K(+)</name>
        <dbReference type="ChEBI" id="CHEBI:29103"/>
    </ligand>
</feature>
<feature type="binding site" evidence="16">
    <location>
        <position position="94"/>
    </location>
    <ligand>
        <name>substrate</name>
    </ligand>
</feature>
<dbReference type="GO" id="GO:0015937">
    <property type="term" value="P:coenzyme A biosynthetic process"/>
    <property type="evidence" value="ECO:0007669"/>
    <property type="project" value="UniProtKB-UniRule"/>
</dbReference>
<feature type="binding site" evidence="16">
    <location>
        <position position="180"/>
    </location>
    <ligand>
        <name>substrate</name>
    </ligand>
</feature>
<evidence type="ECO:0000256" key="9">
    <source>
        <dbReference type="ARBA" id="ARBA00022741"/>
    </source>
</evidence>
<evidence type="ECO:0000256" key="13">
    <source>
        <dbReference type="ARBA" id="ARBA00022993"/>
    </source>
</evidence>
<keyword evidence="11 16" id="KW-0067">ATP-binding</keyword>
<dbReference type="STRING" id="465721.ACG33_03345"/>
<dbReference type="GO" id="GO:0005737">
    <property type="term" value="C:cytoplasm"/>
    <property type="evidence" value="ECO:0007669"/>
    <property type="project" value="UniProtKB-SubCell"/>
</dbReference>
<evidence type="ECO:0000256" key="12">
    <source>
        <dbReference type="ARBA" id="ARBA00022958"/>
    </source>
</evidence>
<dbReference type="OrthoDB" id="9781305at2"/>
<sequence length="261" mass="27021">MILLVDIGNTRIKWAYLDKGELGEQGALMHAAWTPEAFIAAISAGDGQPDRVLAGNVGGNGIGERLCSVVRQAWSIDTEFVQASAGAGGVTSGYADPAQLGVDRWLAIIGAHAMAPGASCIVDVGTAMTIDGVTAEGRHLGGVIVPGPYLMVDSLHQNTSDLAQRYRQGQAIGSLFADNTRGAIEQGAMHALAALIERSVGVMERMIGRPPILLLTGGGCGPLAGLLDRPHRIVADLVLRGLAVLAQESAPLARSDDSAQD</sequence>
<dbReference type="AlphaFoldDB" id="A0A127F6S6"/>
<proteinExistence type="inferred from homology"/>
<comment type="pathway">
    <text evidence="4 16">Cofactor biosynthesis; coenzyme A biosynthesis; CoA from (R)-pantothenate: step 1/5.</text>
</comment>
<dbReference type="PATRIC" id="fig|465721.4.peg.717"/>
<feature type="binding site" evidence="16">
    <location>
        <position position="126"/>
    </location>
    <ligand>
        <name>ATP</name>
        <dbReference type="ChEBI" id="CHEBI:30616"/>
    </ligand>
</feature>
<keyword evidence="9 16" id="KW-0547">Nucleotide-binding</keyword>
<evidence type="ECO:0000256" key="4">
    <source>
        <dbReference type="ARBA" id="ARBA00005225"/>
    </source>
</evidence>
<evidence type="ECO:0000256" key="16">
    <source>
        <dbReference type="HAMAP-Rule" id="MF_01274"/>
    </source>
</evidence>
<gene>
    <name evidence="16" type="primary">coaX</name>
    <name evidence="17" type="ORF">ACG33_03345</name>
</gene>
<feature type="binding site" evidence="16">
    <location>
        <begin position="101"/>
        <end position="104"/>
    </location>
    <ligand>
        <name>substrate</name>
    </ligand>
</feature>
<comment type="subcellular location">
    <subcellularLocation>
        <location evidence="3 16">Cytoplasm</location>
    </subcellularLocation>
</comment>
<evidence type="ECO:0000256" key="7">
    <source>
        <dbReference type="ARBA" id="ARBA00022490"/>
    </source>
</evidence>
<evidence type="ECO:0000256" key="3">
    <source>
        <dbReference type="ARBA" id="ARBA00004496"/>
    </source>
</evidence>
<evidence type="ECO:0000256" key="2">
    <source>
        <dbReference type="ARBA" id="ARBA00001958"/>
    </source>
</evidence>
<keyword evidence="12 16" id="KW-0630">Potassium</keyword>
<dbReference type="HAMAP" id="MF_01274">
    <property type="entry name" value="Pantothen_kinase_3"/>
    <property type="match status" value="1"/>
</dbReference>
<comment type="subunit">
    <text evidence="5 16">Homodimer.</text>
</comment>
<dbReference type="PANTHER" id="PTHR34265:SF1">
    <property type="entry name" value="TYPE III PANTOTHENATE KINASE"/>
    <property type="match status" value="1"/>
</dbReference>
<keyword evidence="10 16" id="KW-0418">Kinase</keyword>
<evidence type="ECO:0000256" key="8">
    <source>
        <dbReference type="ARBA" id="ARBA00022679"/>
    </source>
</evidence>
<reference evidence="17 18" key="1">
    <citation type="submission" date="2015-06" db="EMBL/GenBank/DDBJ databases">
        <title>A Comprehensive Approach to Explore the Metabolic and Phylogenetic Diversity of Bacterial Steroid Degradation in the Environment: Testosterone as an Example.</title>
        <authorList>
            <person name="Yang F.-C."/>
            <person name="Chen Y.-L."/>
            <person name="Yu C.-P."/>
            <person name="Tang S.-L."/>
            <person name="Wang P.-H."/>
            <person name="Ismail W."/>
            <person name="Wang C.-H."/>
            <person name="Yang C.-Y."/>
            <person name="Chiang Y.-R."/>
        </authorList>
    </citation>
    <scope>NUCLEOTIDE SEQUENCE [LARGE SCALE GENOMIC DNA]</scope>
    <source>
        <strain evidence="17 18">DSM 18526</strain>
    </source>
</reference>
<dbReference type="EC" id="2.7.1.33" evidence="6 16"/>
<dbReference type="GO" id="GO:0005524">
    <property type="term" value="F:ATP binding"/>
    <property type="evidence" value="ECO:0007669"/>
    <property type="project" value="UniProtKB-UniRule"/>
</dbReference>
<dbReference type="SUPFAM" id="SSF53067">
    <property type="entry name" value="Actin-like ATPase domain"/>
    <property type="match status" value="2"/>
</dbReference>
<dbReference type="EMBL" id="CP011971">
    <property type="protein sequence ID" value="AMN46156.1"/>
    <property type="molecule type" value="Genomic_DNA"/>
</dbReference>
<dbReference type="InterPro" id="IPR043129">
    <property type="entry name" value="ATPase_NBD"/>
</dbReference>
<comment type="function">
    <text evidence="16">Catalyzes the phosphorylation of pantothenate (Pan), the first step in CoA biosynthesis.</text>
</comment>
<dbReference type="InterPro" id="IPR004619">
    <property type="entry name" value="Type_III_PanK"/>
</dbReference>
<organism evidence="17 18">
    <name type="scientific">Steroidobacter denitrificans</name>
    <dbReference type="NCBI Taxonomy" id="465721"/>
    <lineage>
        <taxon>Bacteria</taxon>
        <taxon>Pseudomonadati</taxon>
        <taxon>Pseudomonadota</taxon>
        <taxon>Gammaproteobacteria</taxon>
        <taxon>Steroidobacterales</taxon>
        <taxon>Steroidobacteraceae</taxon>
        <taxon>Steroidobacter</taxon>
    </lineage>
</organism>